<evidence type="ECO:0000256" key="4">
    <source>
        <dbReference type="ARBA" id="ARBA00022989"/>
    </source>
</evidence>
<keyword evidence="5 7" id="KW-0472">Membrane</keyword>
<protein>
    <submittedName>
        <fullName evidence="8">Uncharacterized protein</fullName>
    </submittedName>
</protein>
<feature type="transmembrane region" description="Helical" evidence="7">
    <location>
        <begin position="106"/>
        <end position="127"/>
    </location>
</feature>
<reference evidence="8 9" key="1">
    <citation type="submission" date="2023-11" db="EMBL/GenBank/DDBJ databases">
        <title>Dfirmibasis_genome.</title>
        <authorList>
            <person name="Edelbroek B."/>
            <person name="Kjellin J."/>
            <person name="Jerlstrom-Hultqvist J."/>
            <person name="Soderbom F."/>
        </authorList>
    </citation>
    <scope>NUCLEOTIDE SEQUENCE [LARGE SCALE GENOMIC DNA]</scope>
    <source>
        <strain evidence="8 9">TNS-C-14</strain>
    </source>
</reference>
<name>A0AAN7YUK2_9MYCE</name>
<feature type="transmembrane region" description="Helical" evidence="7">
    <location>
        <begin position="133"/>
        <end position="153"/>
    </location>
</feature>
<feature type="compositionally biased region" description="Low complexity" evidence="6">
    <location>
        <begin position="48"/>
        <end position="65"/>
    </location>
</feature>
<comment type="similarity">
    <text evidence="2">Belongs to the CCC1 family.</text>
</comment>
<dbReference type="GO" id="GO:0005384">
    <property type="term" value="F:manganese ion transmembrane transporter activity"/>
    <property type="evidence" value="ECO:0007669"/>
    <property type="project" value="InterPro"/>
</dbReference>
<evidence type="ECO:0000256" key="2">
    <source>
        <dbReference type="ARBA" id="ARBA00007049"/>
    </source>
</evidence>
<keyword evidence="9" id="KW-1185">Reference proteome</keyword>
<gene>
    <name evidence="8" type="ORF">RB653_009033</name>
</gene>
<feature type="transmembrane region" description="Helical" evidence="7">
    <location>
        <begin position="308"/>
        <end position="334"/>
    </location>
</feature>
<dbReference type="GO" id="GO:0030026">
    <property type="term" value="P:intracellular manganese ion homeostasis"/>
    <property type="evidence" value="ECO:0007669"/>
    <property type="project" value="InterPro"/>
</dbReference>
<keyword evidence="3 7" id="KW-0812">Transmembrane</keyword>
<evidence type="ECO:0000256" key="3">
    <source>
        <dbReference type="ARBA" id="ARBA00022692"/>
    </source>
</evidence>
<evidence type="ECO:0000256" key="7">
    <source>
        <dbReference type="SAM" id="Phobius"/>
    </source>
</evidence>
<evidence type="ECO:0000313" key="9">
    <source>
        <dbReference type="Proteomes" id="UP001344447"/>
    </source>
</evidence>
<organism evidence="8 9">
    <name type="scientific">Dictyostelium firmibasis</name>
    <dbReference type="NCBI Taxonomy" id="79012"/>
    <lineage>
        <taxon>Eukaryota</taxon>
        <taxon>Amoebozoa</taxon>
        <taxon>Evosea</taxon>
        <taxon>Eumycetozoa</taxon>
        <taxon>Dictyostelia</taxon>
        <taxon>Dictyosteliales</taxon>
        <taxon>Dictyosteliaceae</taxon>
        <taxon>Dictyostelium</taxon>
    </lineage>
</organism>
<comment type="subcellular location">
    <subcellularLocation>
        <location evidence="1">Endomembrane system</location>
        <topology evidence="1">Multi-pass membrane protein</topology>
    </subcellularLocation>
</comment>
<comment type="caution">
    <text evidence="8">The sequence shown here is derived from an EMBL/GenBank/DDBJ whole genome shotgun (WGS) entry which is preliminary data.</text>
</comment>
<dbReference type="Pfam" id="PF01988">
    <property type="entry name" value="VIT1"/>
    <property type="match status" value="1"/>
</dbReference>
<dbReference type="Proteomes" id="UP001344447">
    <property type="component" value="Unassembled WGS sequence"/>
</dbReference>
<dbReference type="GO" id="GO:0012505">
    <property type="term" value="C:endomembrane system"/>
    <property type="evidence" value="ECO:0007669"/>
    <property type="project" value="UniProtKB-SubCell"/>
</dbReference>
<evidence type="ECO:0000256" key="6">
    <source>
        <dbReference type="SAM" id="MobiDB-lite"/>
    </source>
</evidence>
<evidence type="ECO:0000313" key="8">
    <source>
        <dbReference type="EMBL" id="KAK5579351.1"/>
    </source>
</evidence>
<sequence length="341" mass="37853">MSSKTYNRLNVNSNENDDNNDENDNVDSNNNENNDENENENKNENDNVDSNNNNNENNNNENNNDNIEKNENDNDNIEKNEIILQPIVRKPKIEKKQSFLSKYLKSIIYGGMDGLVSIFVSIAVSFSSADNKISVLLIIVLSKLVAGAISMGMGDYLGTQADIDFAKGERKREAWEVEYYLEGEKSEMVEIYTKKGIPEEVAREVVDILSLNPKGFVDVMMVEELGIMPDVESQSPWKNGLVNFTSFVIFGVLPLLPYLAFLAIATAAKIPSVQHLYLFLIVIGITALTLFLIGIFKAKSTDTKWYKSGATTVIFGVIGAAAGLGTVELIKVIFPDVDISQ</sequence>
<feature type="region of interest" description="Disordered" evidence="6">
    <location>
        <begin position="1"/>
        <end position="74"/>
    </location>
</feature>
<feature type="transmembrane region" description="Helical" evidence="7">
    <location>
        <begin position="276"/>
        <end position="296"/>
    </location>
</feature>
<evidence type="ECO:0000256" key="1">
    <source>
        <dbReference type="ARBA" id="ARBA00004127"/>
    </source>
</evidence>
<dbReference type="AlphaFoldDB" id="A0AAN7YUK2"/>
<dbReference type="EMBL" id="JAVFKY010000003">
    <property type="protein sequence ID" value="KAK5579351.1"/>
    <property type="molecule type" value="Genomic_DNA"/>
</dbReference>
<feature type="compositionally biased region" description="Acidic residues" evidence="6">
    <location>
        <begin position="15"/>
        <end position="25"/>
    </location>
</feature>
<dbReference type="CDD" id="cd02434">
    <property type="entry name" value="Nodulin-21_like_3"/>
    <property type="match status" value="1"/>
</dbReference>
<dbReference type="InterPro" id="IPR008217">
    <property type="entry name" value="Ccc1_fam"/>
</dbReference>
<keyword evidence="4 7" id="KW-1133">Transmembrane helix</keyword>
<feature type="transmembrane region" description="Helical" evidence="7">
    <location>
        <begin position="241"/>
        <end position="264"/>
    </location>
</feature>
<evidence type="ECO:0000256" key="5">
    <source>
        <dbReference type="ARBA" id="ARBA00023136"/>
    </source>
</evidence>
<proteinExistence type="inferred from homology"/>
<dbReference type="PANTHER" id="PTHR31851">
    <property type="entry name" value="FE(2+)/MN(2+) TRANSPORTER PCL1"/>
    <property type="match status" value="1"/>
</dbReference>
<accession>A0AAN7YUK2</accession>